<dbReference type="GO" id="GO:0005684">
    <property type="term" value="C:U2-type spliceosomal complex"/>
    <property type="evidence" value="ECO:0007669"/>
    <property type="project" value="TreeGrafter"/>
</dbReference>
<keyword evidence="3" id="KW-0677">Repeat</keyword>
<dbReference type="FunFam" id="3.30.70.330:FF:000105">
    <property type="entry name" value="HIV Tat-specific factor 1 homolog"/>
    <property type="match status" value="1"/>
</dbReference>
<dbReference type="InterPro" id="IPR034393">
    <property type="entry name" value="TatSF1-like"/>
</dbReference>
<dbReference type="PANTHER" id="PTHR15608:SF0">
    <property type="entry name" value="HIV TAT-SPECIFIC FACTOR 1"/>
    <property type="match status" value="1"/>
</dbReference>
<gene>
    <name evidence="9" type="ORF">BCR34DRAFT_669715</name>
</gene>
<evidence type="ECO:0000256" key="5">
    <source>
        <dbReference type="ARBA" id="ARBA00023187"/>
    </source>
</evidence>
<feature type="compositionally biased region" description="Basic residues" evidence="7">
    <location>
        <begin position="73"/>
        <end position="83"/>
    </location>
</feature>
<dbReference type="InterPro" id="IPR034392">
    <property type="entry name" value="TatSF1-like_RRM1"/>
</dbReference>
<keyword evidence="10" id="KW-1185">Reference proteome</keyword>
<evidence type="ECO:0000256" key="6">
    <source>
        <dbReference type="PROSITE-ProRule" id="PRU00176"/>
    </source>
</evidence>
<dbReference type="Proteomes" id="UP000193144">
    <property type="component" value="Unassembled WGS sequence"/>
</dbReference>
<comment type="similarity">
    <text evidence="1">Belongs to the HTATSF1 family.</text>
</comment>
<dbReference type="AlphaFoldDB" id="A0A1Y1Y8F8"/>
<evidence type="ECO:0000313" key="9">
    <source>
        <dbReference type="EMBL" id="ORX94269.1"/>
    </source>
</evidence>
<dbReference type="SUPFAM" id="SSF54928">
    <property type="entry name" value="RNA-binding domain, RBD"/>
    <property type="match status" value="1"/>
</dbReference>
<keyword evidence="5" id="KW-0508">mRNA splicing</keyword>
<dbReference type="CDD" id="cd12281">
    <property type="entry name" value="RRM1_TatSF1_like"/>
    <property type="match status" value="1"/>
</dbReference>
<dbReference type="STRING" id="1231657.A0A1Y1Y8F8"/>
<dbReference type="Pfam" id="PF00076">
    <property type="entry name" value="RRM_1"/>
    <property type="match status" value="1"/>
</dbReference>
<dbReference type="Gene3D" id="3.30.70.330">
    <property type="match status" value="2"/>
</dbReference>
<evidence type="ECO:0000256" key="1">
    <source>
        <dbReference type="ARBA" id="ARBA00007747"/>
    </source>
</evidence>
<keyword evidence="4 6" id="KW-0694">RNA-binding</keyword>
<proteinExistence type="inferred from homology"/>
<dbReference type="InterPro" id="IPR035979">
    <property type="entry name" value="RBD_domain_sf"/>
</dbReference>
<evidence type="ECO:0000259" key="8">
    <source>
        <dbReference type="PROSITE" id="PS50102"/>
    </source>
</evidence>
<dbReference type="GO" id="GO:0000398">
    <property type="term" value="P:mRNA splicing, via spliceosome"/>
    <property type="evidence" value="ECO:0007669"/>
    <property type="project" value="InterPro"/>
</dbReference>
<feature type="domain" description="RRM" evidence="8">
    <location>
        <begin position="99"/>
        <end position="187"/>
    </location>
</feature>
<dbReference type="InterPro" id="IPR012677">
    <property type="entry name" value="Nucleotide-bd_a/b_plait_sf"/>
</dbReference>
<accession>A0A1Y1Y8F8</accession>
<feature type="region of interest" description="Disordered" evidence="7">
    <location>
        <begin position="40"/>
        <end position="93"/>
    </location>
</feature>
<dbReference type="InterPro" id="IPR000504">
    <property type="entry name" value="RRM_dom"/>
</dbReference>
<dbReference type="PANTHER" id="PTHR15608">
    <property type="entry name" value="SPLICING FACTOR U2AF-ASSOCIATED PROTEIN 2"/>
    <property type="match status" value="1"/>
</dbReference>
<protein>
    <recommendedName>
        <fullName evidence="8">RRM domain-containing protein</fullName>
    </recommendedName>
</protein>
<sequence>MKEFEQDKRISFSSTDKAYRLVDNDGQEWQWYEERQKWILPGSAEDTGKPSADTTNEPVKDGDAEDATEVAIAKKKKGKKRKATSPGPEGGKKVKAENKAIYVTGLPLDATVDEIAEVFGRYCGMIAVGTEGEKRVKLYKDEDGNFKGEALIVFFRKESIAQAMRMLDEQPLRIGSGQNMKIQEADMSYKKNVNAQLKGMTKKAHVKNRAAMEREVNDWSEDEPLLASKPLDEKKMNKHNRFVIVKRAFTLEEIQDNPALILDIKQDLREEAEKHGEVTNVVLYDKEPEGVVTVRFKEFSSTEGFIRATDGRFYAGQQLESTVAEHKPKFQKSKKYEQVEWSDSD</sequence>
<evidence type="ECO:0000256" key="4">
    <source>
        <dbReference type="ARBA" id="ARBA00022884"/>
    </source>
</evidence>
<dbReference type="GO" id="GO:0003723">
    <property type="term" value="F:RNA binding"/>
    <property type="evidence" value="ECO:0007669"/>
    <property type="project" value="UniProtKB-UniRule"/>
</dbReference>
<evidence type="ECO:0000256" key="3">
    <source>
        <dbReference type="ARBA" id="ARBA00022737"/>
    </source>
</evidence>
<dbReference type="PROSITE" id="PS50102">
    <property type="entry name" value="RRM"/>
    <property type="match status" value="1"/>
</dbReference>
<dbReference type="EMBL" id="MCFA01000314">
    <property type="protein sequence ID" value="ORX94269.1"/>
    <property type="molecule type" value="Genomic_DNA"/>
</dbReference>
<dbReference type="GO" id="GO:0005686">
    <property type="term" value="C:U2 snRNP"/>
    <property type="evidence" value="ECO:0007669"/>
    <property type="project" value="TreeGrafter"/>
</dbReference>
<organism evidence="9 10">
    <name type="scientific">Clohesyomyces aquaticus</name>
    <dbReference type="NCBI Taxonomy" id="1231657"/>
    <lineage>
        <taxon>Eukaryota</taxon>
        <taxon>Fungi</taxon>
        <taxon>Dikarya</taxon>
        <taxon>Ascomycota</taxon>
        <taxon>Pezizomycotina</taxon>
        <taxon>Dothideomycetes</taxon>
        <taxon>Pleosporomycetidae</taxon>
        <taxon>Pleosporales</taxon>
        <taxon>Lindgomycetaceae</taxon>
        <taxon>Clohesyomyces</taxon>
    </lineage>
</organism>
<keyword evidence="2" id="KW-0507">mRNA processing</keyword>
<evidence type="ECO:0000256" key="2">
    <source>
        <dbReference type="ARBA" id="ARBA00022664"/>
    </source>
</evidence>
<name>A0A1Y1Y8F8_9PLEO</name>
<evidence type="ECO:0000256" key="7">
    <source>
        <dbReference type="SAM" id="MobiDB-lite"/>
    </source>
</evidence>
<dbReference type="SMART" id="SM00360">
    <property type="entry name" value="RRM"/>
    <property type="match status" value="1"/>
</dbReference>
<dbReference type="CDD" id="cd12285">
    <property type="entry name" value="RRM3_RBM39_like"/>
    <property type="match status" value="1"/>
</dbReference>
<dbReference type="OrthoDB" id="10258585at2759"/>
<reference evidence="9 10" key="1">
    <citation type="submission" date="2016-07" db="EMBL/GenBank/DDBJ databases">
        <title>Pervasive Adenine N6-methylation of Active Genes in Fungi.</title>
        <authorList>
            <consortium name="DOE Joint Genome Institute"/>
            <person name="Mondo S.J."/>
            <person name="Dannebaum R.O."/>
            <person name="Kuo R.C."/>
            <person name="Labutti K."/>
            <person name="Haridas S."/>
            <person name="Kuo A."/>
            <person name="Salamov A."/>
            <person name="Ahrendt S.R."/>
            <person name="Lipzen A."/>
            <person name="Sullivan W."/>
            <person name="Andreopoulos W.B."/>
            <person name="Clum A."/>
            <person name="Lindquist E."/>
            <person name="Daum C."/>
            <person name="Ramamoorthy G.K."/>
            <person name="Gryganskyi A."/>
            <person name="Culley D."/>
            <person name="Magnuson J.K."/>
            <person name="James T.Y."/>
            <person name="O'Malley M.A."/>
            <person name="Stajich J.E."/>
            <person name="Spatafora J.W."/>
            <person name="Visel A."/>
            <person name="Grigoriev I.V."/>
        </authorList>
    </citation>
    <scope>NUCLEOTIDE SEQUENCE [LARGE SCALE GENOMIC DNA]</scope>
    <source>
        <strain evidence="9 10">CBS 115471</strain>
    </source>
</reference>
<comment type="caution">
    <text evidence="9">The sequence shown here is derived from an EMBL/GenBank/DDBJ whole genome shotgun (WGS) entry which is preliminary data.</text>
</comment>
<evidence type="ECO:0000313" key="10">
    <source>
        <dbReference type="Proteomes" id="UP000193144"/>
    </source>
</evidence>